<evidence type="ECO:0000256" key="1">
    <source>
        <dbReference type="ARBA" id="ARBA00004167"/>
    </source>
</evidence>
<evidence type="ECO:0000313" key="8">
    <source>
        <dbReference type="EMBL" id="CAA7398285.1"/>
    </source>
</evidence>
<dbReference type="PANTHER" id="PTHR35285">
    <property type="entry name" value="2-C-METHYL-D-ERYTHRITOL 4-PHOSPHATE CYTIDYLYLTRANSFERASE"/>
    <property type="match status" value="1"/>
</dbReference>
<keyword evidence="9" id="KW-1185">Reference proteome</keyword>
<reference evidence="8" key="1">
    <citation type="submission" date="2020-02" db="EMBL/GenBank/DDBJ databases">
        <authorList>
            <person name="Scholz U."/>
            <person name="Mascher M."/>
            <person name="Fiebig A."/>
        </authorList>
    </citation>
    <scope>NUCLEOTIDE SEQUENCE</scope>
</reference>
<feature type="chain" id="PRO_5029828469" description="V-type proton ATPase subunit S1/VOA1 transmembrane domain-containing protein" evidence="6">
    <location>
        <begin position="22"/>
        <end position="318"/>
    </location>
</feature>
<keyword evidence="6" id="KW-0732">Signal</keyword>
<name>A0A7I8KMR9_SPIIN</name>
<sequence>MEGLKAALFVAVFLANQLAHGLSSPATVPAFLWSPHNYIGSQSGVKEVVRYSRISPKELTESVLSEGSWSNLLCSAENLQDDVDIALVFIGGKLRTSDISRSTSDPSLVDSLKLAFTRSNVSMAFPYVSALDEGKVLETSLVSGLTEFCGHGLGVNRVAYLDSCSIDRTDFTKLQGLDSLHEHLSSKMESPTSVKTDLVVFCSGGAEQVENSQSDGEILSELITSLEQLGAKYSVLYVSDPHRAGQPSPYPSLGRFLAEGAGQNGSASLAFCDGVCQIKSSLLEGLFVGVVLLIILISGLCCMMGIDTPSRFETSQES</sequence>
<feature type="domain" description="V-type proton ATPase subunit S1/VOA1 transmembrane" evidence="7">
    <location>
        <begin position="282"/>
        <end position="313"/>
    </location>
</feature>
<organism evidence="8 9">
    <name type="scientific">Spirodela intermedia</name>
    <name type="common">Intermediate duckweed</name>
    <dbReference type="NCBI Taxonomy" id="51605"/>
    <lineage>
        <taxon>Eukaryota</taxon>
        <taxon>Viridiplantae</taxon>
        <taxon>Streptophyta</taxon>
        <taxon>Embryophyta</taxon>
        <taxon>Tracheophyta</taxon>
        <taxon>Spermatophyta</taxon>
        <taxon>Magnoliopsida</taxon>
        <taxon>Liliopsida</taxon>
        <taxon>Araceae</taxon>
        <taxon>Lemnoideae</taxon>
        <taxon>Spirodela</taxon>
    </lineage>
</organism>
<evidence type="ECO:0000256" key="3">
    <source>
        <dbReference type="ARBA" id="ARBA00022989"/>
    </source>
</evidence>
<evidence type="ECO:0000256" key="4">
    <source>
        <dbReference type="ARBA" id="ARBA00023136"/>
    </source>
</evidence>
<proteinExistence type="predicted"/>
<dbReference type="AlphaFoldDB" id="A0A7I8KMR9"/>
<evidence type="ECO:0000256" key="6">
    <source>
        <dbReference type="SAM" id="SignalP"/>
    </source>
</evidence>
<keyword evidence="3 5" id="KW-1133">Transmembrane helix</keyword>
<comment type="subcellular location">
    <subcellularLocation>
        <location evidence="1">Membrane</location>
        <topology evidence="1">Single-pass membrane protein</topology>
    </subcellularLocation>
</comment>
<feature type="transmembrane region" description="Helical" evidence="5">
    <location>
        <begin position="286"/>
        <end position="306"/>
    </location>
</feature>
<accession>A0A7I8KMR9</accession>
<dbReference type="InterPro" id="IPR046756">
    <property type="entry name" value="VAS1/VOA1_TM"/>
</dbReference>
<dbReference type="PANTHER" id="PTHR35285:SF1">
    <property type="entry name" value="2-C-METHYL-D-ERYTHRITOL 4-PHOSPHATE CYTIDYLYLTRANSFERASE"/>
    <property type="match status" value="1"/>
</dbReference>
<evidence type="ECO:0000256" key="5">
    <source>
        <dbReference type="SAM" id="Phobius"/>
    </source>
</evidence>
<dbReference type="Proteomes" id="UP000663760">
    <property type="component" value="Chromosome 6"/>
</dbReference>
<dbReference type="EMBL" id="LR746269">
    <property type="protein sequence ID" value="CAA7398285.1"/>
    <property type="molecule type" value="Genomic_DNA"/>
</dbReference>
<dbReference type="Pfam" id="PF20520">
    <property type="entry name" value="Ac45-VOA1_TM"/>
    <property type="match status" value="1"/>
</dbReference>
<protein>
    <recommendedName>
        <fullName evidence="7">V-type proton ATPase subunit S1/VOA1 transmembrane domain-containing protein</fullName>
    </recommendedName>
</protein>
<evidence type="ECO:0000256" key="2">
    <source>
        <dbReference type="ARBA" id="ARBA00022692"/>
    </source>
</evidence>
<keyword evidence="2 5" id="KW-0812">Transmembrane</keyword>
<dbReference type="GO" id="GO:0016020">
    <property type="term" value="C:membrane"/>
    <property type="evidence" value="ECO:0007669"/>
    <property type="project" value="UniProtKB-SubCell"/>
</dbReference>
<evidence type="ECO:0000313" key="9">
    <source>
        <dbReference type="Proteomes" id="UP000663760"/>
    </source>
</evidence>
<evidence type="ECO:0000259" key="7">
    <source>
        <dbReference type="Pfam" id="PF20520"/>
    </source>
</evidence>
<gene>
    <name evidence="8" type="ORF">SI8410_06008950</name>
</gene>
<keyword evidence="4 5" id="KW-0472">Membrane</keyword>
<feature type="signal peptide" evidence="6">
    <location>
        <begin position="1"/>
        <end position="21"/>
    </location>
</feature>
<dbReference type="OrthoDB" id="2018140at2759"/>